<keyword evidence="3" id="KW-1185">Reference proteome</keyword>
<proteinExistence type="predicted"/>
<dbReference type="Proteomes" id="UP001152888">
    <property type="component" value="Unassembled WGS sequence"/>
</dbReference>
<gene>
    <name evidence="2" type="ORF">ACAOBT_LOCUS8965</name>
</gene>
<evidence type="ECO:0000256" key="1">
    <source>
        <dbReference type="SAM" id="SignalP"/>
    </source>
</evidence>
<evidence type="ECO:0000313" key="2">
    <source>
        <dbReference type="EMBL" id="CAH1970520.1"/>
    </source>
</evidence>
<comment type="caution">
    <text evidence="2">The sequence shown here is derived from an EMBL/GenBank/DDBJ whole genome shotgun (WGS) entry which is preliminary data.</text>
</comment>
<accession>A0A9P0P4D0</accession>
<dbReference type="EMBL" id="CAKOFQ010006775">
    <property type="protein sequence ID" value="CAH1970520.1"/>
    <property type="molecule type" value="Genomic_DNA"/>
</dbReference>
<dbReference type="AlphaFoldDB" id="A0A9P0P4D0"/>
<keyword evidence="1" id="KW-0732">Signal</keyword>
<evidence type="ECO:0000313" key="3">
    <source>
        <dbReference type="Proteomes" id="UP001152888"/>
    </source>
</evidence>
<feature type="signal peptide" evidence="1">
    <location>
        <begin position="1"/>
        <end position="25"/>
    </location>
</feature>
<name>A0A9P0P4D0_ACAOB</name>
<sequence length="61" mass="6761">MIMVYCKTALLLAFGFIGPLNKSVTIRDCLSSGMTCEYFDFIPNIAVKKCKTCNEDLCNGD</sequence>
<protein>
    <submittedName>
        <fullName evidence="2">Uncharacterized protein</fullName>
    </submittedName>
</protein>
<reference evidence="2" key="1">
    <citation type="submission" date="2022-03" db="EMBL/GenBank/DDBJ databases">
        <authorList>
            <person name="Sayadi A."/>
        </authorList>
    </citation>
    <scope>NUCLEOTIDE SEQUENCE</scope>
</reference>
<organism evidence="2 3">
    <name type="scientific">Acanthoscelides obtectus</name>
    <name type="common">Bean weevil</name>
    <name type="synonym">Bruchus obtectus</name>
    <dbReference type="NCBI Taxonomy" id="200917"/>
    <lineage>
        <taxon>Eukaryota</taxon>
        <taxon>Metazoa</taxon>
        <taxon>Ecdysozoa</taxon>
        <taxon>Arthropoda</taxon>
        <taxon>Hexapoda</taxon>
        <taxon>Insecta</taxon>
        <taxon>Pterygota</taxon>
        <taxon>Neoptera</taxon>
        <taxon>Endopterygota</taxon>
        <taxon>Coleoptera</taxon>
        <taxon>Polyphaga</taxon>
        <taxon>Cucujiformia</taxon>
        <taxon>Chrysomeloidea</taxon>
        <taxon>Chrysomelidae</taxon>
        <taxon>Bruchinae</taxon>
        <taxon>Bruchini</taxon>
        <taxon>Acanthoscelides</taxon>
    </lineage>
</organism>
<feature type="chain" id="PRO_5040515691" evidence="1">
    <location>
        <begin position="26"/>
        <end position="61"/>
    </location>
</feature>